<comment type="similarity">
    <text evidence="1">Belongs to the PspA/Vipp/IM30 family.</text>
</comment>
<dbReference type="Proteomes" id="UP000282930">
    <property type="component" value="Chromosome"/>
</dbReference>
<feature type="coiled-coil region" evidence="2">
    <location>
        <begin position="26"/>
        <end position="219"/>
    </location>
</feature>
<dbReference type="Pfam" id="PF04012">
    <property type="entry name" value="PspA_IM30"/>
    <property type="match status" value="1"/>
</dbReference>
<evidence type="ECO:0000256" key="1">
    <source>
        <dbReference type="ARBA" id="ARBA00043985"/>
    </source>
</evidence>
<name>A0A3T0D249_9FIRM</name>
<evidence type="ECO:0000313" key="3">
    <source>
        <dbReference type="EMBL" id="AZT89297.1"/>
    </source>
</evidence>
<dbReference type="EMBL" id="CP034791">
    <property type="protein sequence ID" value="AZT89297.1"/>
    <property type="molecule type" value="Genomic_DNA"/>
</dbReference>
<dbReference type="KEGG" id="ccha:ELD05_00575"/>
<proteinExistence type="inferred from homology"/>
<accession>A0A3T0D249</accession>
<dbReference type="PANTHER" id="PTHR31088">
    <property type="entry name" value="MEMBRANE-ASSOCIATED PROTEIN VIPP1, CHLOROPLASTIC"/>
    <property type="match status" value="1"/>
</dbReference>
<reference evidence="3 4" key="1">
    <citation type="submission" date="2018-12" db="EMBL/GenBank/DDBJ databases">
        <title>Genome sequence from the cellulolytic species, Caldicellulosiruptor changbaiensis.</title>
        <authorList>
            <person name="Blumer-Schuette S.E."/>
            <person name="Mendoza C."/>
        </authorList>
    </citation>
    <scope>NUCLEOTIDE SEQUENCE [LARGE SCALE GENOMIC DNA]</scope>
    <source>
        <strain evidence="3 4">CBS-Z</strain>
    </source>
</reference>
<dbReference type="PANTHER" id="PTHR31088:SF6">
    <property type="entry name" value="PHAGE SHOCK PROTEIN A"/>
    <property type="match status" value="1"/>
</dbReference>
<organism evidence="3 4">
    <name type="scientific">Caldicellulosiruptor changbaiensis</name>
    <dbReference type="NCBI Taxonomy" id="1222016"/>
    <lineage>
        <taxon>Bacteria</taxon>
        <taxon>Bacillati</taxon>
        <taxon>Bacillota</taxon>
        <taxon>Bacillota incertae sedis</taxon>
        <taxon>Caldicellulosiruptorales</taxon>
        <taxon>Caldicellulosiruptoraceae</taxon>
        <taxon>Caldicellulosiruptor</taxon>
    </lineage>
</organism>
<keyword evidence="2" id="KW-0175">Coiled coil</keyword>
<protein>
    <submittedName>
        <fullName evidence="3">Phage shock protein A</fullName>
    </submittedName>
</protein>
<dbReference type="AlphaFoldDB" id="A0A3T0D249"/>
<keyword evidence="4" id="KW-1185">Reference proteome</keyword>
<dbReference type="RefSeq" id="WP_127350917.1">
    <property type="nucleotide sequence ID" value="NZ_CP034791.1"/>
</dbReference>
<gene>
    <name evidence="3" type="ORF">ELD05_00575</name>
</gene>
<dbReference type="InterPro" id="IPR007157">
    <property type="entry name" value="PspA_VIPP1"/>
</dbReference>
<evidence type="ECO:0000256" key="2">
    <source>
        <dbReference type="SAM" id="Coils"/>
    </source>
</evidence>
<sequence>MGVFQKIAQLLKANINDLIEKAADPEKMLNQLIEDMEDQLQKARAEVANALADEKLLEKKVEENKKAAEDWQKKAELAVSKGEDELAVEALKRKREHERLAQEYQKQYEAQHEAVEKLKSGLKMLEDKIEEAKRRRDLLIAKSKRADAQITITHTMSKLTDTSAFESFEKYAQKIEQKEARAQAQEELLNSTKTLEDKFKELENSDADILDELQKLKEKMGK</sequence>
<evidence type="ECO:0000313" key="4">
    <source>
        <dbReference type="Proteomes" id="UP000282930"/>
    </source>
</evidence>